<feature type="compositionally biased region" description="Basic and acidic residues" evidence="1">
    <location>
        <begin position="243"/>
        <end position="254"/>
    </location>
</feature>
<keyword evidence="3" id="KW-1185">Reference proteome</keyword>
<reference evidence="3" key="1">
    <citation type="submission" date="2016-04" db="EMBL/GenBank/DDBJ databases">
        <authorList>
            <person name="Strapagiel D."/>
            <person name="Borowka P."/>
            <person name="Marciniak B."/>
            <person name="Bakula Z."/>
            <person name="Van Ingen J."/>
            <person name="Safianowska A."/>
            <person name="Dziadek J."/>
            <person name="Jagielski T."/>
        </authorList>
    </citation>
    <scope>NUCLEOTIDE SEQUENCE [LARGE SCALE GENOMIC DNA]</scope>
    <source>
        <strain evidence="3">1010001458</strain>
    </source>
</reference>
<gene>
    <name evidence="2" type="ORF">A4G28_23135</name>
</gene>
<comment type="caution">
    <text evidence="2">The sequence shown here is derived from an EMBL/GenBank/DDBJ whole genome shotgun (WGS) entry which is preliminary data.</text>
</comment>
<protein>
    <submittedName>
        <fullName evidence="2">Uncharacterized protein</fullName>
    </submittedName>
</protein>
<feature type="compositionally biased region" description="Polar residues" evidence="1">
    <location>
        <begin position="228"/>
        <end position="240"/>
    </location>
</feature>
<accession>A0A164A8X2</accession>
<sequence length="254" mass="27480">MPDHNRHAYFDDSLSAVVIDRLTVRDKDVSREAQRWTSGERGPIVDDPAILAGADLSQFVTEAVKIGAHALSAAGQAQESRALKQMLKEVGQRAAESTNKAVANTERAAKAASEVVAKAAYDAKRAIVEADEASRKEFSESVSVATKGLNAELRRIFSGENPELLDRLQPVLDKFGTALDAKVKAGTTDLIARAAQQFDPSDPTSPMAKHTAELQAQQRKLAEHFDTNHSSYRAQGCTPNRHSRGEDHRGDGPA</sequence>
<evidence type="ECO:0000256" key="1">
    <source>
        <dbReference type="SAM" id="MobiDB-lite"/>
    </source>
</evidence>
<dbReference type="Proteomes" id="UP000077342">
    <property type="component" value="Unassembled WGS sequence"/>
</dbReference>
<evidence type="ECO:0000313" key="2">
    <source>
        <dbReference type="EMBL" id="KZS62221.1"/>
    </source>
</evidence>
<dbReference type="EMBL" id="LWCI01000109">
    <property type="protein sequence ID" value="KZS62221.1"/>
    <property type="molecule type" value="Genomic_DNA"/>
</dbReference>
<organism evidence="2 3">
    <name type="scientific">Mycobacterium ostraviense</name>
    <dbReference type="NCBI Taxonomy" id="2738409"/>
    <lineage>
        <taxon>Bacteria</taxon>
        <taxon>Bacillati</taxon>
        <taxon>Actinomycetota</taxon>
        <taxon>Actinomycetes</taxon>
        <taxon>Mycobacteriales</taxon>
        <taxon>Mycobacteriaceae</taxon>
        <taxon>Mycobacterium</taxon>
    </lineage>
</organism>
<proteinExistence type="predicted"/>
<feature type="region of interest" description="Disordered" evidence="1">
    <location>
        <begin position="197"/>
        <end position="254"/>
    </location>
</feature>
<evidence type="ECO:0000313" key="3">
    <source>
        <dbReference type="Proteomes" id="UP000077342"/>
    </source>
</evidence>
<name>A0A164A8X2_9MYCO</name>
<dbReference type="AlphaFoldDB" id="A0A164A8X2"/>
<dbReference type="RefSeq" id="WP_075510857.1">
    <property type="nucleotide sequence ID" value="NZ_CP089224.1"/>
</dbReference>